<evidence type="ECO:0000256" key="3">
    <source>
        <dbReference type="ARBA" id="ARBA00023163"/>
    </source>
</evidence>
<comment type="caution">
    <text evidence="7">The sequence shown here is derived from an EMBL/GenBank/DDBJ whole genome shotgun (WGS) entry which is preliminary data.</text>
</comment>
<gene>
    <name evidence="7" type="ORF">UA08_04993</name>
</gene>
<dbReference type="CDD" id="cd00067">
    <property type="entry name" value="GAL4"/>
    <property type="match status" value="1"/>
</dbReference>
<evidence type="ECO:0000256" key="2">
    <source>
        <dbReference type="ARBA" id="ARBA00023125"/>
    </source>
</evidence>
<evidence type="ECO:0000313" key="7">
    <source>
        <dbReference type="EMBL" id="OKL59516.1"/>
    </source>
</evidence>
<protein>
    <recommendedName>
        <fullName evidence="6">Zn(2)-C6 fungal-type domain-containing protein</fullName>
    </recommendedName>
</protein>
<evidence type="ECO:0000256" key="5">
    <source>
        <dbReference type="SAM" id="MobiDB-lite"/>
    </source>
</evidence>
<evidence type="ECO:0000256" key="1">
    <source>
        <dbReference type="ARBA" id="ARBA00023015"/>
    </source>
</evidence>
<dbReference type="Pfam" id="PF00172">
    <property type="entry name" value="Zn_clus"/>
    <property type="match status" value="1"/>
</dbReference>
<dbReference type="GO" id="GO:0000981">
    <property type="term" value="F:DNA-binding transcription factor activity, RNA polymerase II-specific"/>
    <property type="evidence" value="ECO:0007669"/>
    <property type="project" value="InterPro"/>
</dbReference>
<keyword evidence="4" id="KW-0539">Nucleus</keyword>
<evidence type="ECO:0000256" key="4">
    <source>
        <dbReference type="ARBA" id="ARBA00023242"/>
    </source>
</evidence>
<keyword evidence="3" id="KW-0804">Transcription</keyword>
<dbReference type="PRINTS" id="PR00755">
    <property type="entry name" value="AFLATOXINBRP"/>
</dbReference>
<feature type="region of interest" description="Disordered" evidence="5">
    <location>
        <begin position="55"/>
        <end position="76"/>
    </location>
</feature>
<dbReference type="GO" id="GO:0008270">
    <property type="term" value="F:zinc ion binding"/>
    <property type="evidence" value="ECO:0007669"/>
    <property type="project" value="InterPro"/>
</dbReference>
<feature type="compositionally biased region" description="Polar residues" evidence="5">
    <location>
        <begin position="64"/>
        <end position="76"/>
    </location>
</feature>
<dbReference type="GeneID" id="31004749"/>
<dbReference type="GO" id="GO:0003677">
    <property type="term" value="F:DNA binding"/>
    <property type="evidence" value="ECO:0007669"/>
    <property type="project" value="UniProtKB-KW"/>
</dbReference>
<evidence type="ECO:0000313" key="8">
    <source>
        <dbReference type="Proteomes" id="UP000214365"/>
    </source>
</evidence>
<dbReference type="AlphaFoldDB" id="A0A225AX08"/>
<evidence type="ECO:0000259" key="6">
    <source>
        <dbReference type="PROSITE" id="PS50048"/>
    </source>
</evidence>
<reference evidence="7 8" key="1">
    <citation type="submission" date="2015-06" db="EMBL/GenBank/DDBJ databases">
        <title>Talaromyces atroroseus IBT 11181 draft genome.</title>
        <authorList>
            <person name="Rasmussen K.B."/>
            <person name="Rasmussen S."/>
            <person name="Petersen B."/>
            <person name="Sicheritz-Ponten T."/>
            <person name="Mortensen U.H."/>
            <person name="Thrane U."/>
        </authorList>
    </citation>
    <scope>NUCLEOTIDE SEQUENCE [LARGE SCALE GENOMIC DNA]</scope>
    <source>
        <strain evidence="7 8">IBT 11181</strain>
    </source>
</reference>
<dbReference type="OrthoDB" id="5069333at2759"/>
<keyword evidence="2" id="KW-0238">DNA-binding</keyword>
<feature type="domain" description="Zn(2)-C6 fungal-type" evidence="6">
    <location>
        <begin position="9"/>
        <end position="39"/>
    </location>
</feature>
<dbReference type="Gene3D" id="4.10.240.10">
    <property type="entry name" value="Zn(2)-C6 fungal-type DNA-binding domain"/>
    <property type="match status" value="1"/>
</dbReference>
<dbReference type="InterPro" id="IPR001138">
    <property type="entry name" value="Zn2Cys6_DnaBD"/>
</dbReference>
<name>A0A225AX08_TALAT</name>
<dbReference type="EMBL" id="LFMY01000007">
    <property type="protein sequence ID" value="OKL59516.1"/>
    <property type="molecule type" value="Genomic_DNA"/>
</dbReference>
<accession>A0A225AX08</accession>
<dbReference type="SUPFAM" id="SSF57701">
    <property type="entry name" value="Zn2/Cys6 DNA-binding domain"/>
    <property type="match status" value="1"/>
</dbReference>
<dbReference type="Proteomes" id="UP000214365">
    <property type="component" value="Unassembled WGS sequence"/>
</dbReference>
<keyword evidence="8" id="KW-1185">Reference proteome</keyword>
<keyword evidence="1" id="KW-0805">Transcription regulation</keyword>
<dbReference type="SMART" id="SM00066">
    <property type="entry name" value="GAL4"/>
    <property type="match status" value="1"/>
</dbReference>
<dbReference type="STRING" id="1441469.A0A225AX08"/>
<sequence length="462" mass="51407">MVEIKYRASCDSCLRSKVKCSQTKPACSRCTQHGHQCVYSQYRKIGRPSHKTLAEQRKRKKPNLHQQSPVVAQPDDSTVQDCVHLDAIPALDPGDTTAASSDVFDIHAEISLPCDSSVFNMSASEQLDWTDLDNLLKSSTTLQPPEDAMSISLSNDDHCSPQAGIGNFTGNIPQSPRAVLENSQLQQSEPFARRRIPSTPRDRVLPNRHHSDFSESVLSIHQARSSEYHQMLLTRTPTSKKSSLSIFRPNNFPAYPSSFDTRCTLQCHASLANQLAYITECQASKSELAFDTLLNLDDNICMERIRILSCPSCMEKSCRAQTLMLLTMVVGNLLNLFENNIGSRNNSERGSRDTGNSNKPSPFLYTPRSLTIGDITVDDTIKAALSLRLLRTYLEEQVETVTHLDHLRLEAEDKDVGFKVTGDLVGDVRRRARYLLGIVVFAHGTDPVSVTRVVALDSNSQN</sequence>
<dbReference type="RefSeq" id="XP_020119637.1">
    <property type="nucleotide sequence ID" value="XM_020267818.1"/>
</dbReference>
<dbReference type="InterPro" id="IPR036864">
    <property type="entry name" value="Zn2-C6_fun-type_DNA-bd_sf"/>
</dbReference>
<dbReference type="PROSITE" id="PS50048">
    <property type="entry name" value="ZN2_CY6_FUNGAL_2"/>
    <property type="match status" value="1"/>
</dbReference>
<organism evidence="7 8">
    <name type="scientific">Talaromyces atroroseus</name>
    <dbReference type="NCBI Taxonomy" id="1441469"/>
    <lineage>
        <taxon>Eukaryota</taxon>
        <taxon>Fungi</taxon>
        <taxon>Dikarya</taxon>
        <taxon>Ascomycota</taxon>
        <taxon>Pezizomycotina</taxon>
        <taxon>Eurotiomycetes</taxon>
        <taxon>Eurotiomycetidae</taxon>
        <taxon>Eurotiales</taxon>
        <taxon>Trichocomaceae</taxon>
        <taxon>Talaromyces</taxon>
        <taxon>Talaromyces sect. Trachyspermi</taxon>
    </lineage>
</organism>
<proteinExistence type="predicted"/>